<protein>
    <recommendedName>
        <fullName evidence="2">J domain-containing protein</fullName>
    </recommendedName>
</protein>
<keyword evidence="1" id="KW-1133">Transmembrane helix</keyword>
<dbReference type="Gene3D" id="1.10.287.110">
    <property type="entry name" value="DnaJ domain"/>
    <property type="match status" value="1"/>
</dbReference>
<feature type="domain" description="J" evidence="2">
    <location>
        <begin position="81"/>
        <end position="150"/>
    </location>
</feature>
<evidence type="ECO:0000313" key="4">
    <source>
        <dbReference type="Proteomes" id="UP001309876"/>
    </source>
</evidence>
<dbReference type="Pfam" id="PF00226">
    <property type="entry name" value="DnaJ"/>
    <property type="match status" value="1"/>
</dbReference>
<dbReference type="Proteomes" id="UP001309876">
    <property type="component" value="Unassembled WGS sequence"/>
</dbReference>
<keyword evidence="1" id="KW-0812">Transmembrane</keyword>
<organism evidence="3 4">
    <name type="scientific">Lithohypha guttulata</name>
    <dbReference type="NCBI Taxonomy" id="1690604"/>
    <lineage>
        <taxon>Eukaryota</taxon>
        <taxon>Fungi</taxon>
        <taxon>Dikarya</taxon>
        <taxon>Ascomycota</taxon>
        <taxon>Pezizomycotina</taxon>
        <taxon>Eurotiomycetes</taxon>
        <taxon>Chaetothyriomycetidae</taxon>
        <taxon>Chaetothyriales</taxon>
        <taxon>Trichomeriaceae</taxon>
        <taxon>Lithohypha</taxon>
    </lineage>
</organism>
<sequence>MSESSFVPMVSYLGWTFLPNLLTNWIQTIYYRITIQAGSPQPQPGTAMYTRDHKRIRIIVLSLYLLYTLAQSLYDVKLAGDFYTLLSVDPYTTTDKEIKSRLRRLAAKFHPDKISSSEATTDTDSLFVKLRLASETLTNPSHKYAYTHFGPSIVTHLPRPTDDSPTQTPKQISLQTAELILAALRQKIPSYIINILFVLILNTFFLPARSSGKFWRYLIITSSFVLELYLLTHDIPALPSTLETALTYLRTYTTLGSILPPHLLPYQILEITSRLTLSLNIFISQVSVLFPSTAPPSITDAAEMRNWMAQLTSSLSLLNTTSQRLDGEASTLLQLQFAPYRGQARHVGELRRGMKEGMVLGGVRGHPEVKEAVQRVIEIREGRRRRKHEEDRMQREDGADVVDLLASDEQFI</sequence>
<gene>
    <name evidence="3" type="ORF">LTR05_001448</name>
</gene>
<accession>A0AAN7T7J2</accession>
<dbReference type="SMART" id="SM00271">
    <property type="entry name" value="DnaJ"/>
    <property type="match status" value="1"/>
</dbReference>
<dbReference type="InterPro" id="IPR001623">
    <property type="entry name" value="DnaJ_domain"/>
</dbReference>
<evidence type="ECO:0000259" key="2">
    <source>
        <dbReference type="PROSITE" id="PS50076"/>
    </source>
</evidence>
<evidence type="ECO:0000256" key="1">
    <source>
        <dbReference type="SAM" id="Phobius"/>
    </source>
</evidence>
<keyword evidence="1" id="KW-0472">Membrane</keyword>
<dbReference type="CDD" id="cd06257">
    <property type="entry name" value="DnaJ"/>
    <property type="match status" value="1"/>
</dbReference>
<dbReference type="InterPro" id="IPR036869">
    <property type="entry name" value="J_dom_sf"/>
</dbReference>
<keyword evidence="4" id="KW-1185">Reference proteome</keyword>
<name>A0AAN7T7J2_9EURO</name>
<dbReference type="SUPFAM" id="SSF46565">
    <property type="entry name" value="Chaperone J-domain"/>
    <property type="match status" value="1"/>
</dbReference>
<feature type="transmembrane region" description="Helical" evidence="1">
    <location>
        <begin position="188"/>
        <end position="207"/>
    </location>
</feature>
<feature type="transmembrane region" description="Helical" evidence="1">
    <location>
        <begin position="214"/>
        <end position="232"/>
    </location>
</feature>
<feature type="transmembrane region" description="Helical" evidence="1">
    <location>
        <begin position="56"/>
        <end position="74"/>
    </location>
</feature>
<dbReference type="EMBL" id="JAVRRJ010000001">
    <property type="protein sequence ID" value="KAK5091267.1"/>
    <property type="molecule type" value="Genomic_DNA"/>
</dbReference>
<feature type="transmembrane region" description="Helical" evidence="1">
    <location>
        <begin position="12"/>
        <end position="35"/>
    </location>
</feature>
<dbReference type="PROSITE" id="PS50076">
    <property type="entry name" value="DNAJ_2"/>
    <property type="match status" value="1"/>
</dbReference>
<proteinExistence type="predicted"/>
<comment type="caution">
    <text evidence="3">The sequence shown here is derived from an EMBL/GenBank/DDBJ whole genome shotgun (WGS) entry which is preliminary data.</text>
</comment>
<dbReference type="AlphaFoldDB" id="A0AAN7T7J2"/>
<reference evidence="3 4" key="1">
    <citation type="submission" date="2023-08" db="EMBL/GenBank/DDBJ databases">
        <title>Black Yeasts Isolated from many extreme environments.</title>
        <authorList>
            <person name="Coleine C."/>
            <person name="Stajich J.E."/>
            <person name="Selbmann L."/>
        </authorList>
    </citation>
    <scope>NUCLEOTIDE SEQUENCE [LARGE SCALE GENOMIC DNA]</scope>
    <source>
        <strain evidence="3 4">CCFEE 5910</strain>
    </source>
</reference>
<evidence type="ECO:0000313" key="3">
    <source>
        <dbReference type="EMBL" id="KAK5091267.1"/>
    </source>
</evidence>